<evidence type="ECO:0000256" key="10">
    <source>
        <dbReference type="HAMAP-Rule" id="MF_00230"/>
    </source>
</evidence>
<evidence type="ECO:0000313" key="12">
    <source>
        <dbReference type="Proteomes" id="UP000773614"/>
    </source>
</evidence>
<evidence type="ECO:0000256" key="1">
    <source>
        <dbReference type="ARBA" id="ARBA00005049"/>
    </source>
</evidence>
<feature type="active site" description="Proton acceptor" evidence="10">
    <location>
        <position position="307"/>
    </location>
</feature>
<reference evidence="11" key="1">
    <citation type="submission" date="2019-03" db="EMBL/GenBank/DDBJ databases">
        <title>Afifella sp. nov., isolated from activated sludge.</title>
        <authorList>
            <person name="Li Q."/>
            <person name="Liu Y."/>
        </authorList>
    </citation>
    <scope>NUCLEOTIDE SEQUENCE</scope>
    <source>
        <strain evidence="11">L72</strain>
    </source>
</reference>
<dbReference type="SUPFAM" id="SSF52733">
    <property type="entry name" value="Nicotinate mononucleotide:5,6-dimethylbenzimidazole phosphoribosyltransferase (CobT)"/>
    <property type="match status" value="1"/>
</dbReference>
<gene>
    <name evidence="10 11" type="primary">cobT</name>
    <name evidence="11" type="ORF">E4O86_05515</name>
</gene>
<dbReference type="GO" id="GO:0008939">
    <property type="term" value="F:nicotinate-nucleotide-dimethylbenzimidazole phosphoribosyltransferase activity"/>
    <property type="evidence" value="ECO:0007669"/>
    <property type="project" value="UniProtKB-UniRule"/>
</dbReference>
<keyword evidence="5 10" id="KW-0169">Cobalamin biosynthesis</keyword>
<dbReference type="CDD" id="cd02439">
    <property type="entry name" value="DMB-PRT_CobT"/>
    <property type="match status" value="1"/>
</dbReference>
<dbReference type="RefSeq" id="WP_161139515.1">
    <property type="nucleotide sequence ID" value="NZ_SPKJ01000010.1"/>
</dbReference>
<dbReference type="Pfam" id="PF02277">
    <property type="entry name" value="DBI_PRT"/>
    <property type="match status" value="1"/>
</dbReference>
<accession>A0A964WSN8</accession>
<dbReference type="InterPro" id="IPR017846">
    <property type="entry name" value="Nict_dMeBzImd_PRibTrfase_bact"/>
</dbReference>
<dbReference type="Gene3D" id="3.40.50.10210">
    <property type="match status" value="1"/>
</dbReference>
<dbReference type="EMBL" id="SPKJ01000010">
    <property type="protein sequence ID" value="MYZ47167.1"/>
    <property type="molecule type" value="Genomic_DNA"/>
</dbReference>
<dbReference type="PANTHER" id="PTHR43463">
    <property type="entry name" value="NICOTINATE-NUCLEOTIDE--DIMETHYLBENZIMIDAZOLE PHOSPHORIBOSYLTRANSFERASE"/>
    <property type="match status" value="1"/>
</dbReference>
<name>A0A964WSN8_9HYPH</name>
<dbReference type="InterPro" id="IPR036087">
    <property type="entry name" value="Nict_dMeBzImd_PRibTrfase_sf"/>
</dbReference>
<dbReference type="AlphaFoldDB" id="A0A964WSN8"/>
<dbReference type="InterPro" id="IPR003200">
    <property type="entry name" value="Nict_dMeBzImd_PRibTrfase"/>
</dbReference>
<evidence type="ECO:0000256" key="4">
    <source>
        <dbReference type="ARBA" id="ARBA00015486"/>
    </source>
</evidence>
<protein>
    <recommendedName>
        <fullName evidence="4 10">Nicotinate-nucleotide--dimethylbenzimidazole phosphoribosyltransferase</fullName>
        <shortName evidence="10">NN:DBI PRT</shortName>
        <ecNumber evidence="3 10">2.4.2.21</ecNumber>
    </recommendedName>
    <alternativeName>
        <fullName evidence="8 10">N(1)-alpha-phosphoribosyltransferase</fullName>
    </alternativeName>
</protein>
<comment type="similarity">
    <text evidence="2 10">Belongs to the CobT family.</text>
</comment>
<evidence type="ECO:0000256" key="7">
    <source>
        <dbReference type="ARBA" id="ARBA00022679"/>
    </source>
</evidence>
<dbReference type="InterPro" id="IPR023195">
    <property type="entry name" value="Nict_dMeBzImd_PRibTrfase_N"/>
</dbReference>
<keyword evidence="6 10" id="KW-0328">Glycosyltransferase</keyword>
<proteinExistence type="inferred from homology"/>
<dbReference type="GO" id="GO:0009236">
    <property type="term" value="P:cobalamin biosynthetic process"/>
    <property type="evidence" value="ECO:0007669"/>
    <property type="project" value="UniProtKB-UniRule"/>
</dbReference>
<dbReference type="EC" id="2.4.2.21" evidence="3 10"/>
<sequence>MADSLSALPFEDIRTLLERLPAADQAAAAAVRARDARLTKPPGSLGRLESIAEWLAAWQGRERPAVTRPLVAVFAANHGVAERGVSAYPQSVTRQMVQNFAVGGAAINQLCKAYDLGLKVFELALDFPTPDVAAEDAFDEQGCTATIAYGMEAIAGGIDLLCLGEMGIANTTVAAAVYHALYGGSADLWVGRGTGVDDAGLRRKADAVAAAVARLADERDPLEILRRIGGREIAAMVGAILSARMERVPVIVDGFVTTAAAAILHAMRPEAIQHCLFAHRSAESAHGAVLDRLGAEPLLDFGMRLGEGTGAAIAAGIVRAAAAVHGGMATFEEAGVADRT</sequence>
<dbReference type="Proteomes" id="UP000773614">
    <property type="component" value="Unassembled WGS sequence"/>
</dbReference>
<organism evidence="11 12">
    <name type="scientific">Propylenella binzhouense</name>
    <dbReference type="NCBI Taxonomy" id="2555902"/>
    <lineage>
        <taxon>Bacteria</taxon>
        <taxon>Pseudomonadati</taxon>
        <taxon>Pseudomonadota</taxon>
        <taxon>Alphaproteobacteria</taxon>
        <taxon>Hyphomicrobiales</taxon>
        <taxon>Propylenellaceae</taxon>
        <taxon>Propylenella</taxon>
    </lineage>
</organism>
<keyword evidence="7 10" id="KW-0808">Transferase</keyword>
<comment type="pathway">
    <text evidence="1 10">Nucleoside biosynthesis; alpha-ribazole biosynthesis; alpha-ribazole from 5,6-dimethylbenzimidazole: step 1/2.</text>
</comment>
<comment type="catalytic activity">
    <reaction evidence="9 10">
        <text>5,6-dimethylbenzimidazole + nicotinate beta-D-ribonucleotide = alpha-ribazole 5'-phosphate + nicotinate + H(+)</text>
        <dbReference type="Rhea" id="RHEA:11196"/>
        <dbReference type="ChEBI" id="CHEBI:15378"/>
        <dbReference type="ChEBI" id="CHEBI:15890"/>
        <dbReference type="ChEBI" id="CHEBI:32544"/>
        <dbReference type="ChEBI" id="CHEBI:57502"/>
        <dbReference type="ChEBI" id="CHEBI:57918"/>
        <dbReference type="EC" id="2.4.2.21"/>
    </reaction>
</comment>
<comment type="function">
    <text evidence="10">Catalyzes the synthesis of alpha-ribazole-5'-phosphate from nicotinate mononucleotide (NAMN) and 5,6-dimethylbenzimidazole (DMB).</text>
</comment>
<dbReference type="OrthoDB" id="9781491at2"/>
<evidence type="ECO:0000256" key="5">
    <source>
        <dbReference type="ARBA" id="ARBA00022573"/>
    </source>
</evidence>
<evidence type="ECO:0000256" key="9">
    <source>
        <dbReference type="ARBA" id="ARBA00047340"/>
    </source>
</evidence>
<keyword evidence="12" id="KW-1185">Reference proteome</keyword>
<dbReference type="Gene3D" id="1.10.1610.10">
    <property type="match status" value="1"/>
</dbReference>
<comment type="caution">
    <text evidence="11">The sequence shown here is derived from an EMBL/GenBank/DDBJ whole genome shotgun (WGS) entry which is preliminary data.</text>
</comment>
<evidence type="ECO:0000256" key="8">
    <source>
        <dbReference type="ARBA" id="ARBA00030686"/>
    </source>
</evidence>
<evidence type="ECO:0000256" key="3">
    <source>
        <dbReference type="ARBA" id="ARBA00011991"/>
    </source>
</evidence>
<evidence type="ECO:0000256" key="2">
    <source>
        <dbReference type="ARBA" id="ARBA00007110"/>
    </source>
</evidence>
<dbReference type="HAMAP" id="MF_00230">
    <property type="entry name" value="CobT"/>
    <property type="match status" value="1"/>
</dbReference>
<evidence type="ECO:0000313" key="11">
    <source>
        <dbReference type="EMBL" id="MYZ47167.1"/>
    </source>
</evidence>
<evidence type="ECO:0000256" key="6">
    <source>
        <dbReference type="ARBA" id="ARBA00022676"/>
    </source>
</evidence>
<dbReference type="PANTHER" id="PTHR43463:SF1">
    <property type="entry name" value="NICOTINATE-NUCLEOTIDE--DIMETHYLBENZIMIDAZOLE PHOSPHORIBOSYLTRANSFERASE"/>
    <property type="match status" value="1"/>
</dbReference>
<dbReference type="NCBIfam" id="TIGR03160">
    <property type="entry name" value="cobT_DBIPRT"/>
    <property type="match status" value="1"/>
</dbReference>
<dbReference type="NCBIfam" id="NF000996">
    <property type="entry name" value="PRK00105.1"/>
    <property type="match status" value="1"/>
</dbReference>